<keyword evidence="2" id="KW-1133">Transmembrane helix</keyword>
<feature type="region of interest" description="Disordered" evidence="1">
    <location>
        <begin position="1"/>
        <end position="35"/>
    </location>
</feature>
<dbReference type="RefSeq" id="WP_331208405.1">
    <property type="nucleotide sequence ID" value="NZ_JAZGQL010000009.1"/>
</dbReference>
<dbReference type="Proteomes" id="UP001339911">
    <property type="component" value="Unassembled WGS sequence"/>
</dbReference>
<accession>A0ABU7SDW9</accession>
<dbReference type="EMBL" id="JAZGQL010000009">
    <property type="protein sequence ID" value="MEE6308111.1"/>
    <property type="molecule type" value="Genomic_DNA"/>
</dbReference>
<protein>
    <recommendedName>
        <fullName evidence="5">Peptidase M48 domain-containing protein</fullName>
    </recommendedName>
</protein>
<evidence type="ECO:0008006" key="5">
    <source>
        <dbReference type="Google" id="ProtNLM"/>
    </source>
</evidence>
<evidence type="ECO:0000313" key="3">
    <source>
        <dbReference type="EMBL" id="MEE6308111.1"/>
    </source>
</evidence>
<keyword evidence="2" id="KW-0812">Transmembrane</keyword>
<feature type="region of interest" description="Disordered" evidence="1">
    <location>
        <begin position="256"/>
        <end position="289"/>
    </location>
</feature>
<feature type="compositionally biased region" description="Low complexity" evidence="1">
    <location>
        <begin position="258"/>
        <end position="271"/>
    </location>
</feature>
<keyword evidence="4" id="KW-1185">Reference proteome</keyword>
<reference evidence="3 4" key="1">
    <citation type="submission" date="2024-01" db="EMBL/GenBank/DDBJ databases">
        <title>Genome insights into Plantactinospora veratri sp. nov.</title>
        <authorList>
            <person name="Wang L."/>
        </authorList>
    </citation>
    <scope>NUCLEOTIDE SEQUENCE [LARGE SCALE GENOMIC DNA]</scope>
    <source>
        <strain evidence="3 4">NEAU-FHS4</strain>
    </source>
</reference>
<evidence type="ECO:0000313" key="4">
    <source>
        <dbReference type="Proteomes" id="UP001339911"/>
    </source>
</evidence>
<sequence length="289" mass="31545">MTGQTPDPTAQPDGSWRSGAPQGEPRPEVTQPSGKRRMSRRKWWFIGTLFVLAAILVGLLSAFPAVAATTCPSCYGLELIADDLYAERGLRGTQQQQVIDVVDDGRRRVREFYGGTTGSPTVLACLSSTCYDRIGGGRERGIAVMNRAVMLSPRGVDVVIAAHELSHVEFGRRMDEHAEQVPQWFDEGLAVLVSDDPRYLLPQSAGDRCRVPTVGPLPTTLDEWLAAARADTQLYARAACQVNRWADATAGGRAYGTRSSASVVASPSRPSSRFDRRRVAAAGRSQRRW</sequence>
<evidence type="ECO:0000256" key="1">
    <source>
        <dbReference type="SAM" id="MobiDB-lite"/>
    </source>
</evidence>
<evidence type="ECO:0000256" key="2">
    <source>
        <dbReference type="SAM" id="Phobius"/>
    </source>
</evidence>
<organism evidence="3 4">
    <name type="scientific">Plantactinospora veratri</name>
    <dbReference type="NCBI Taxonomy" id="1436122"/>
    <lineage>
        <taxon>Bacteria</taxon>
        <taxon>Bacillati</taxon>
        <taxon>Actinomycetota</taxon>
        <taxon>Actinomycetes</taxon>
        <taxon>Micromonosporales</taxon>
        <taxon>Micromonosporaceae</taxon>
        <taxon>Plantactinospora</taxon>
    </lineage>
</organism>
<name>A0ABU7SDW9_9ACTN</name>
<keyword evidence="2" id="KW-0472">Membrane</keyword>
<comment type="caution">
    <text evidence="3">The sequence shown here is derived from an EMBL/GenBank/DDBJ whole genome shotgun (WGS) entry which is preliminary data.</text>
</comment>
<feature type="transmembrane region" description="Helical" evidence="2">
    <location>
        <begin position="43"/>
        <end position="63"/>
    </location>
</feature>
<proteinExistence type="predicted"/>
<gene>
    <name evidence="3" type="ORF">V1634_14880</name>
</gene>